<organism evidence="1 2">
    <name type="scientific">Galemys pyrenaicus</name>
    <name type="common">Iberian desman</name>
    <name type="synonym">Pyrenean desman</name>
    <dbReference type="NCBI Taxonomy" id="202257"/>
    <lineage>
        <taxon>Eukaryota</taxon>
        <taxon>Metazoa</taxon>
        <taxon>Chordata</taxon>
        <taxon>Craniata</taxon>
        <taxon>Vertebrata</taxon>
        <taxon>Euteleostomi</taxon>
        <taxon>Mammalia</taxon>
        <taxon>Eutheria</taxon>
        <taxon>Laurasiatheria</taxon>
        <taxon>Eulipotyphla</taxon>
        <taxon>Talpidae</taxon>
        <taxon>Galemys</taxon>
    </lineage>
</organism>
<dbReference type="AlphaFoldDB" id="A0A8J6DMM1"/>
<dbReference type="OrthoDB" id="4062651at2759"/>
<proteinExistence type="predicted"/>
<accession>A0A8J6DMM1</accession>
<dbReference type="GO" id="GO:0016301">
    <property type="term" value="F:kinase activity"/>
    <property type="evidence" value="ECO:0007669"/>
    <property type="project" value="UniProtKB-KW"/>
</dbReference>
<sequence>MTYVERKRYITETYRQLMSWSLNHSRAKLQLLILFEMPCMDNCPDELCDIMKMSWKEKANEGPMLDYLQSILDDFSTAMGGQCQQQS</sequence>
<name>A0A8J6DMM1_GALPY</name>
<keyword evidence="2" id="KW-1185">Reference proteome</keyword>
<protein>
    <submittedName>
        <fullName evidence="1">Tyrosine-protein kinase Lyn</fullName>
    </submittedName>
</protein>
<evidence type="ECO:0000313" key="1">
    <source>
        <dbReference type="EMBL" id="KAG8511838.1"/>
    </source>
</evidence>
<reference evidence="1" key="1">
    <citation type="journal article" date="2021" name="Evol. Appl.">
        <title>The genome of the Pyrenean desman and the effects of bottlenecks and inbreeding on the genomic landscape of an endangered species.</title>
        <authorList>
            <person name="Escoda L."/>
            <person name="Castresana J."/>
        </authorList>
    </citation>
    <scope>NUCLEOTIDE SEQUENCE</scope>
    <source>
        <strain evidence="1">IBE-C5619</strain>
    </source>
</reference>
<dbReference type="Proteomes" id="UP000700334">
    <property type="component" value="Unassembled WGS sequence"/>
</dbReference>
<keyword evidence="1" id="KW-0418">Kinase</keyword>
<evidence type="ECO:0000313" key="2">
    <source>
        <dbReference type="Proteomes" id="UP000700334"/>
    </source>
</evidence>
<comment type="caution">
    <text evidence="1">The sequence shown here is derived from an EMBL/GenBank/DDBJ whole genome shotgun (WGS) entry which is preliminary data.</text>
</comment>
<gene>
    <name evidence="1" type="ORF">J0S82_012065</name>
</gene>
<keyword evidence="1" id="KW-0808">Transferase</keyword>
<dbReference type="EMBL" id="JAGFMF010011818">
    <property type="protein sequence ID" value="KAG8511838.1"/>
    <property type="molecule type" value="Genomic_DNA"/>
</dbReference>